<dbReference type="OrthoDB" id="6433810at2759"/>
<dbReference type="EMBL" id="OB664560">
    <property type="protein sequence ID" value="CAD7232347.1"/>
    <property type="molecule type" value="Genomic_DNA"/>
</dbReference>
<feature type="region of interest" description="Disordered" evidence="1">
    <location>
        <begin position="1"/>
        <end position="117"/>
    </location>
</feature>
<evidence type="ECO:0000313" key="2">
    <source>
        <dbReference type="EMBL" id="CAD7232347.1"/>
    </source>
</evidence>
<feature type="compositionally biased region" description="Low complexity" evidence="1">
    <location>
        <begin position="31"/>
        <end position="47"/>
    </location>
</feature>
<name>A0A7R8ZUQ7_9CRUS</name>
<organism evidence="2">
    <name type="scientific">Cyprideis torosa</name>
    <dbReference type="NCBI Taxonomy" id="163714"/>
    <lineage>
        <taxon>Eukaryota</taxon>
        <taxon>Metazoa</taxon>
        <taxon>Ecdysozoa</taxon>
        <taxon>Arthropoda</taxon>
        <taxon>Crustacea</taxon>
        <taxon>Oligostraca</taxon>
        <taxon>Ostracoda</taxon>
        <taxon>Podocopa</taxon>
        <taxon>Podocopida</taxon>
        <taxon>Cytherocopina</taxon>
        <taxon>Cytheroidea</taxon>
        <taxon>Cytherideidae</taxon>
        <taxon>Cyprideis</taxon>
    </lineage>
</organism>
<feature type="compositionally biased region" description="Low complexity" evidence="1">
    <location>
        <begin position="104"/>
        <end position="116"/>
    </location>
</feature>
<gene>
    <name evidence="2" type="ORF">CTOB1V02_LOCUS10183</name>
</gene>
<reference evidence="2" key="1">
    <citation type="submission" date="2020-11" db="EMBL/GenBank/DDBJ databases">
        <authorList>
            <person name="Tran Van P."/>
        </authorList>
    </citation>
    <scope>NUCLEOTIDE SEQUENCE</scope>
</reference>
<proteinExistence type="predicted"/>
<feature type="compositionally biased region" description="Polar residues" evidence="1">
    <location>
        <begin position="91"/>
        <end position="103"/>
    </location>
</feature>
<evidence type="ECO:0000256" key="1">
    <source>
        <dbReference type="SAM" id="MobiDB-lite"/>
    </source>
</evidence>
<feature type="non-terminal residue" evidence="2">
    <location>
        <position position="1"/>
    </location>
</feature>
<protein>
    <submittedName>
        <fullName evidence="2">Uncharacterized protein</fullName>
    </submittedName>
</protein>
<dbReference type="AlphaFoldDB" id="A0A7R8ZUQ7"/>
<sequence length="166" mass="17662">QQHQQNLLASTDPAASAALRSPPGNPLKRGLTTPTSDSSSNPLDLSSTPPPSQKKRIAPSSDFKDLFGLRSPSVDSTDAAPKPSPKDTPLNGRSSSPNATNWCSSSPKPKPRSVSPQCLSQCVDEDFRSTRSEVESWNVNDVCDFVRGIDLCAGYVEANLAIAQPN</sequence>
<accession>A0A7R8ZUQ7</accession>